<accession>A0A1W0A7Q8</accession>
<name>A0A1W0A7Q8_9STRA</name>
<reference evidence="1 2" key="1">
    <citation type="journal article" date="2014" name="Genome Biol. Evol.">
        <title>The secreted proteins of Achlya hypogyna and Thraustotheca clavata identify the ancestral oomycete secretome and reveal gene acquisitions by horizontal gene transfer.</title>
        <authorList>
            <person name="Misner I."/>
            <person name="Blouin N."/>
            <person name="Leonard G."/>
            <person name="Richards T.A."/>
            <person name="Lane C.E."/>
        </authorList>
    </citation>
    <scope>NUCLEOTIDE SEQUENCE [LARGE SCALE GENOMIC DNA]</scope>
    <source>
        <strain evidence="1 2">ATCC 34112</strain>
    </source>
</reference>
<dbReference type="GO" id="GO:0046872">
    <property type="term" value="F:metal ion binding"/>
    <property type="evidence" value="ECO:0007669"/>
    <property type="project" value="InterPro"/>
</dbReference>
<gene>
    <name evidence="1" type="ORF">THRCLA_01634</name>
</gene>
<organism evidence="1 2">
    <name type="scientific">Thraustotheca clavata</name>
    <dbReference type="NCBI Taxonomy" id="74557"/>
    <lineage>
        <taxon>Eukaryota</taxon>
        <taxon>Sar</taxon>
        <taxon>Stramenopiles</taxon>
        <taxon>Oomycota</taxon>
        <taxon>Saprolegniomycetes</taxon>
        <taxon>Saprolegniales</taxon>
        <taxon>Achlyaceae</taxon>
        <taxon>Thraustotheca</taxon>
    </lineage>
</organism>
<evidence type="ECO:0000313" key="1">
    <source>
        <dbReference type="EMBL" id="OQS06324.1"/>
    </source>
</evidence>
<dbReference type="OrthoDB" id="159229at2759"/>
<sequence>IIKVKYHEKYGATIFANLDVSKANWTALHAADGNCTGPITEFAWHVHTKWTNKQQSAFLSGCSLAVAGNHYDPDLACGPNSEHISDTCKTIISQPDFKYNCTPQVYNGNPAVCEKGDLSGKVGKMIAKNGWIKSKWYDRHYPAFNEATAQWNFMLHAVCGPGAPPRFICAIADTANELPTTTIPSTYAPK</sequence>
<dbReference type="InterPro" id="IPR036423">
    <property type="entry name" value="SOD-like_Cu/Zn_dom_sf"/>
</dbReference>
<dbReference type="STRING" id="74557.A0A1W0A7Q8"/>
<dbReference type="Proteomes" id="UP000243217">
    <property type="component" value="Unassembled WGS sequence"/>
</dbReference>
<feature type="non-terminal residue" evidence="1">
    <location>
        <position position="190"/>
    </location>
</feature>
<protein>
    <submittedName>
        <fullName evidence="1">Uncharacterized protein</fullName>
    </submittedName>
</protein>
<feature type="non-terminal residue" evidence="1">
    <location>
        <position position="1"/>
    </location>
</feature>
<keyword evidence="2" id="KW-1185">Reference proteome</keyword>
<dbReference type="AlphaFoldDB" id="A0A1W0A7Q8"/>
<dbReference type="GO" id="GO:0006801">
    <property type="term" value="P:superoxide metabolic process"/>
    <property type="evidence" value="ECO:0007669"/>
    <property type="project" value="InterPro"/>
</dbReference>
<comment type="caution">
    <text evidence="1">The sequence shown here is derived from an EMBL/GenBank/DDBJ whole genome shotgun (WGS) entry which is preliminary data.</text>
</comment>
<dbReference type="EMBL" id="JNBS01000356">
    <property type="protein sequence ID" value="OQS06324.1"/>
    <property type="molecule type" value="Genomic_DNA"/>
</dbReference>
<dbReference type="Gene3D" id="2.60.40.200">
    <property type="entry name" value="Superoxide dismutase, copper/zinc binding domain"/>
    <property type="match status" value="1"/>
</dbReference>
<evidence type="ECO:0000313" key="2">
    <source>
        <dbReference type="Proteomes" id="UP000243217"/>
    </source>
</evidence>
<proteinExistence type="predicted"/>